<accession>A6G6T6</accession>
<gene>
    <name evidence="1" type="ORF">PPSIR1_06056</name>
</gene>
<dbReference type="AlphaFoldDB" id="A6G6T6"/>
<evidence type="ECO:0000313" key="2">
    <source>
        <dbReference type="Proteomes" id="UP000005801"/>
    </source>
</evidence>
<evidence type="ECO:0000313" key="1">
    <source>
        <dbReference type="EMBL" id="EDM78389.1"/>
    </source>
</evidence>
<protein>
    <submittedName>
        <fullName evidence="1">Uncharacterized protein</fullName>
    </submittedName>
</protein>
<dbReference type="Proteomes" id="UP000005801">
    <property type="component" value="Unassembled WGS sequence"/>
</dbReference>
<dbReference type="EMBL" id="ABCS01000031">
    <property type="protein sequence ID" value="EDM78389.1"/>
    <property type="molecule type" value="Genomic_DNA"/>
</dbReference>
<proteinExistence type="predicted"/>
<organism evidence="1 2">
    <name type="scientific">Plesiocystis pacifica SIR-1</name>
    <dbReference type="NCBI Taxonomy" id="391625"/>
    <lineage>
        <taxon>Bacteria</taxon>
        <taxon>Pseudomonadati</taxon>
        <taxon>Myxococcota</taxon>
        <taxon>Polyangia</taxon>
        <taxon>Nannocystales</taxon>
        <taxon>Nannocystaceae</taxon>
        <taxon>Plesiocystis</taxon>
    </lineage>
</organism>
<keyword evidence="2" id="KW-1185">Reference proteome</keyword>
<name>A6G6T6_9BACT</name>
<reference evidence="1 2" key="1">
    <citation type="submission" date="2007-06" db="EMBL/GenBank/DDBJ databases">
        <authorList>
            <person name="Shimkets L."/>
            <person name="Ferriera S."/>
            <person name="Johnson J."/>
            <person name="Kravitz S."/>
            <person name="Beeson K."/>
            <person name="Sutton G."/>
            <person name="Rogers Y.-H."/>
            <person name="Friedman R."/>
            <person name="Frazier M."/>
            <person name="Venter J.C."/>
        </authorList>
    </citation>
    <scope>NUCLEOTIDE SEQUENCE [LARGE SCALE GENOMIC DNA]</scope>
    <source>
        <strain evidence="1 2">SIR-1</strain>
    </source>
</reference>
<comment type="caution">
    <text evidence="1">The sequence shown here is derived from an EMBL/GenBank/DDBJ whole genome shotgun (WGS) entry which is preliminary data.</text>
</comment>
<sequence length="419" mass="45511">MELTMIAHALPKRVALVPEQQFAQPPANWTTDGQLFYCLEPSVEGLKQATLENANYRVRVNNPHDDILGLRNGTFSFGRYVAGIPNSAAPGQQCPDGPDRILYQTALGGARRGYAAAFTGEGTPAQPVVDAEHFELLEVDDWIFAFNTAAQRGEFHRIDAKLDGNALQLDRPLAFEPTANDVAKAVLMAYFDQHALTKHDDPGHLTLGLLFRGEEGPDDIYEALGAKLSMTLEAIQPGALVSARFEGQCARFRHEEPELDGVTLEGLPAGNDPVVSSIGDETLVKMATFGQPLADIPILGSLEPKVGITHKPVAGVNGLEGVQGYVGDGWGECGVSFSTYHSKACRQEFVGRVRKHLLLQVGIASQRAIGMYWPSLSYREDPGRGVQTDLTASRLVFRGHERMASSEIGRSSLLFLFAN</sequence>